<feature type="domain" description="DUF3644" evidence="2">
    <location>
        <begin position="16"/>
        <end position="189"/>
    </location>
</feature>
<proteinExistence type="predicted"/>
<dbReference type="AlphaFoldDB" id="A0A917KW42"/>
<dbReference type="Proteomes" id="UP000657574">
    <property type="component" value="Unassembled WGS sequence"/>
</dbReference>
<reference evidence="3" key="2">
    <citation type="submission" date="2020-09" db="EMBL/GenBank/DDBJ databases">
        <authorList>
            <person name="Sun Q."/>
            <person name="Ohkuma M."/>
        </authorList>
    </citation>
    <scope>NUCLEOTIDE SEQUENCE</scope>
    <source>
        <strain evidence="3">JCM 3086</strain>
    </source>
</reference>
<gene>
    <name evidence="3" type="ORF">GCM10010121_043780</name>
</gene>
<evidence type="ECO:0000256" key="1">
    <source>
        <dbReference type="SAM" id="MobiDB-lite"/>
    </source>
</evidence>
<dbReference type="Pfam" id="PF12358">
    <property type="entry name" value="DUF3644"/>
    <property type="match status" value="1"/>
</dbReference>
<keyword evidence="4" id="KW-1185">Reference proteome</keyword>
<dbReference type="EMBL" id="BMQA01000013">
    <property type="protein sequence ID" value="GGJ27713.1"/>
    <property type="molecule type" value="Genomic_DNA"/>
</dbReference>
<feature type="region of interest" description="Disordered" evidence="1">
    <location>
        <begin position="354"/>
        <end position="375"/>
    </location>
</feature>
<dbReference type="InterPro" id="IPR022104">
    <property type="entry name" value="DUF3644"/>
</dbReference>
<accession>A0A917KW42</accession>
<name>A0A917KW42_9ACTN</name>
<protein>
    <recommendedName>
        <fullName evidence="2">DUF3644 domain-containing protein</fullName>
    </recommendedName>
</protein>
<evidence type="ECO:0000313" key="3">
    <source>
        <dbReference type="EMBL" id="GGJ27713.1"/>
    </source>
</evidence>
<organism evidence="3 4">
    <name type="scientific">Streptomyces brasiliensis</name>
    <dbReference type="NCBI Taxonomy" id="1954"/>
    <lineage>
        <taxon>Bacteria</taxon>
        <taxon>Bacillati</taxon>
        <taxon>Actinomycetota</taxon>
        <taxon>Actinomycetes</taxon>
        <taxon>Kitasatosporales</taxon>
        <taxon>Streptomycetaceae</taxon>
        <taxon>Streptomyces</taxon>
    </lineage>
</organism>
<comment type="caution">
    <text evidence="3">The sequence shown here is derived from an EMBL/GenBank/DDBJ whole genome shotgun (WGS) entry which is preliminary data.</text>
</comment>
<reference evidence="3" key="1">
    <citation type="journal article" date="2014" name="Int. J. Syst. Evol. Microbiol.">
        <title>Complete genome sequence of Corynebacterium casei LMG S-19264T (=DSM 44701T), isolated from a smear-ripened cheese.</title>
        <authorList>
            <consortium name="US DOE Joint Genome Institute (JGI-PGF)"/>
            <person name="Walter F."/>
            <person name="Albersmeier A."/>
            <person name="Kalinowski J."/>
            <person name="Ruckert C."/>
        </authorList>
    </citation>
    <scope>NUCLEOTIDE SEQUENCE</scope>
    <source>
        <strain evidence="3">JCM 3086</strain>
    </source>
</reference>
<evidence type="ECO:0000313" key="4">
    <source>
        <dbReference type="Proteomes" id="UP000657574"/>
    </source>
</evidence>
<evidence type="ECO:0000259" key="2">
    <source>
        <dbReference type="Pfam" id="PF12358"/>
    </source>
</evidence>
<sequence>MYDMAHARWHHILMVSQRHVLKAVDEWNCSSGNYSDFLTHMHKAWHYLLHAEFHMDKIDYHYKDPKTGQYVLIDGEPKAWDLEWCLKQRYTNSADPVRLNAELFVALRNKVEHRYEHNLKIATGGKAQALVMNYEQEMVDYFGSKYSLADRLRFPISLQALTAEGREQLQEAAKKLPKHTRDLVAKFEAAIDPDLLDDLKYDYRVRLVPMVGSKTEADLAIDFVKLDELTEEERKVMVEAGRKGTVIIRDRQVEVADKAKLRAKQVCTLVEEQLPFEFSPFSEHLEMWQRFKVRPAKNSAKPYDTDARYCIYSEAFNSYLYTSTWVAKIIKEIGTVEKYRKFFGKEPRMKTVIPLPKQAGSPTEEGVPHPQSESA</sequence>